<comment type="caution">
    <text evidence="3">The sequence shown here is derived from an EMBL/GenBank/DDBJ whole genome shotgun (WGS) entry which is preliminary data.</text>
</comment>
<dbReference type="RefSeq" id="WP_226583853.1">
    <property type="nucleotide sequence ID" value="NZ_BLAY01000057.1"/>
</dbReference>
<feature type="compositionally biased region" description="Low complexity" evidence="1">
    <location>
        <begin position="1"/>
        <end position="17"/>
    </location>
</feature>
<accession>A0AAV3WI68</accession>
<protein>
    <submittedName>
        <fullName evidence="3">Uncharacterized protein</fullName>
    </submittedName>
</protein>
<evidence type="ECO:0000256" key="2">
    <source>
        <dbReference type="SAM" id="Phobius"/>
    </source>
</evidence>
<evidence type="ECO:0000313" key="4">
    <source>
        <dbReference type="Proteomes" id="UP001050975"/>
    </source>
</evidence>
<reference evidence="3" key="1">
    <citation type="submission" date="2019-10" db="EMBL/GenBank/DDBJ databases">
        <title>Draft genome sequece of Microseira wollei NIES-4236.</title>
        <authorList>
            <person name="Yamaguchi H."/>
            <person name="Suzuki S."/>
            <person name="Kawachi M."/>
        </authorList>
    </citation>
    <scope>NUCLEOTIDE SEQUENCE</scope>
    <source>
        <strain evidence="3">NIES-4236</strain>
    </source>
</reference>
<dbReference type="AlphaFoldDB" id="A0AAV3WI68"/>
<name>A0AAV3WI68_9CYAN</name>
<keyword evidence="2" id="KW-0472">Membrane</keyword>
<dbReference type="EMBL" id="BLAY01000057">
    <property type="protein sequence ID" value="GET39024.1"/>
    <property type="molecule type" value="Genomic_DNA"/>
</dbReference>
<keyword evidence="4" id="KW-1185">Reference proteome</keyword>
<gene>
    <name evidence="3" type="ORF">MiSe_37840</name>
</gene>
<proteinExistence type="predicted"/>
<dbReference type="Proteomes" id="UP001050975">
    <property type="component" value="Unassembled WGS sequence"/>
</dbReference>
<keyword evidence="2" id="KW-0812">Transmembrane</keyword>
<evidence type="ECO:0000313" key="3">
    <source>
        <dbReference type="EMBL" id="GET39024.1"/>
    </source>
</evidence>
<organism evidence="3 4">
    <name type="scientific">Microseira wollei NIES-4236</name>
    <dbReference type="NCBI Taxonomy" id="2530354"/>
    <lineage>
        <taxon>Bacteria</taxon>
        <taxon>Bacillati</taxon>
        <taxon>Cyanobacteriota</taxon>
        <taxon>Cyanophyceae</taxon>
        <taxon>Oscillatoriophycideae</taxon>
        <taxon>Aerosakkonematales</taxon>
        <taxon>Aerosakkonemataceae</taxon>
        <taxon>Microseira</taxon>
    </lineage>
</organism>
<sequence length="72" mass="8128">MTTSTPNQPAQQQPLPNRKYSASAKSNKKQPWLKAIKFAVVGFATWLNPQAGLLIFLLKLCFQILQALQEDR</sequence>
<feature type="transmembrane region" description="Helical" evidence="2">
    <location>
        <begin position="38"/>
        <end position="62"/>
    </location>
</feature>
<feature type="region of interest" description="Disordered" evidence="1">
    <location>
        <begin position="1"/>
        <end position="29"/>
    </location>
</feature>
<evidence type="ECO:0000256" key="1">
    <source>
        <dbReference type="SAM" id="MobiDB-lite"/>
    </source>
</evidence>
<keyword evidence="2" id="KW-1133">Transmembrane helix</keyword>